<dbReference type="Proteomes" id="UP000245202">
    <property type="component" value="Unassembled WGS sequence"/>
</dbReference>
<dbReference type="GO" id="GO:0004519">
    <property type="term" value="F:endonuclease activity"/>
    <property type="evidence" value="ECO:0007669"/>
    <property type="project" value="UniProtKB-KW"/>
</dbReference>
<keyword evidence="8" id="KW-1185">Reference proteome</keyword>
<dbReference type="GO" id="GO:0016787">
    <property type="term" value="F:hydrolase activity"/>
    <property type="evidence" value="ECO:0007669"/>
    <property type="project" value="UniProtKB-KW"/>
</dbReference>
<dbReference type="InterPro" id="IPR004601">
    <property type="entry name" value="UvdE"/>
</dbReference>
<dbReference type="EMBL" id="BDQX01000291">
    <property type="protein sequence ID" value="GBG10113.1"/>
    <property type="molecule type" value="Genomic_DNA"/>
</dbReference>
<proteinExistence type="predicted"/>
<organism evidence="7 8">
    <name type="scientific">Paenibacillus agaridevorans</name>
    <dbReference type="NCBI Taxonomy" id="171404"/>
    <lineage>
        <taxon>Bacteria</taxon>
        <taxon>Bacillati</taxon>
        <taxon>Bacillota</taxon>
        <taxon>Bacilli</taxon>
        <taxon>Bacillales</taxon>
        <taxon>Paenibacillaceae</taxon>
        <taxon>Paenibacillus</taxon>
    </lineage>
</organism>
<gene>
    <name evidence="7" type="ORF">PAT3040_04825</name>
</gene>
<evidence type="ECO:0000256" key="1">
    <source>
        <dbReference type="ARBA" id="ARBA00022722"/>
    </source>
</evidence>
<evidence type="ECO:0000256" key="4">
    <source>
        <dbReference type="ARBA" id="ARBA00022769"/>
    </source>
</evidence>
<evidence type="ECO:0000313" key="7">
    <source>
        <dbReference type="EMBL" id="GBG10113.1"/>
    </source>
</evidence>
<dbReference type="Pfam" id="PF03851">
    <property type="entry name" value="UvdE"/>
    <property type="match status" value="1"/>
</dbReference>
<evidence type="ECO:0000256" key="6">
    <source>
        <dbReference type="ARBA" id="ARBA00023204"/>
    </source>
</evidence>
<dbReference type="AlphaFoldDB" id="A0A2R5F1L6"/>
<dbReference type="RefSeq" id="WP_108994681.1">
    <property type="nucleotide sequence ID" value="NZ_BDQX01000291.1"/>
</dbReference>
<dbReference type="SUPFAM" id="SSF51658">
    <property type="entry name" value="Xylose isomerase-like"/>
    <property type="match status" value="1"/>
</dbReference>
<keyword evidence="4" id="KW-0228">DNA excision</keyword>
<keyword evidence="6" id="KW-0234">DNA repair</keyword>
<dbReference type="PANTHER" id="PTHR31290">
    <property type="entry name" value="UV-DAMAGE ENDONUCLEASE"/>
    <property type="match status" value="1"/>
</dbReference>
<dbReference type="InterPro" id="IPR036237">
    <property type="entry name" value="Xyl_isomerase-like_sf"/>
</dbReference>
<protein>
    <submittedName>
        <fullName evidence="7">UV damage endonuclease UvsE</fullName>
    </submittedName>
</protein>
<comment type="caution">
    <text evidence="7">The sequence shown here is derived from an EMBL/GenBank/DDBJ whole genome shotgun (WGS) entry which is preliminary data.</text>
</comment>
<evidence type="ECO:0000256" key="3">
    <source>
        <dbReference type="ARBA" id="ARBA00022763"/>
    </source>
</evidence>
<dbReference type="Gene3D" id="3.20.20.150">
    <property type="entry name" value="Divalent-metal-dependent TIM barrel enzymes"/>
    <property type="match status" value="1"/>
</dbReference>
<keyword evidence="1" id="KW-0540">Nuclease</keyword>
<keyword evidence="3" id="KW-0227">DNA damage</keyword>
<evidence type="ECO:0000313" key="8">
    <source>
        <dbReference type="Proteomes" id="UP000245202"/>
    </source>
</evidence>
<keyword evidence="5" id="KW-0378">Hydrolase</keyword>
<sequence length="341" mass="38603">MIVRFGFVAMSLVVQNASPSRTQTYANFSKLGDRDAALRRLERLAEENLGNTLRILKHCMAHDIRMYRFSSKLIPLATHDALLDWDPFQALQEAFREVGDYARKQGIRVSFHPDHFCVFSTPRPEVLQSSIRDMEYHVRMLEAMGLDERSKNNIHMGGAYGDKPASAERFVRQFGELEDRIKRRVTLENDDKTFNVKETLAAAEEAGVPMVLDIHHHAVNPGDIPEDELTEALWPRISETWRIERDRLGLGTEQELPPKIHVSSPKSLSDPRGHADLVAAEPVLAFLRQAARTTSALDCMLEAKHKDAALFRLMEDLKELERRGEGVKVLDGGCVEIEPNG</sequence>
<dbReference type="GO" id="GO:0006289">
    <property type="term" value="P:nucleotide-excision repair"/>
    <property type="evidence" value="ECO:0007669"/>
    <property type="project" value="InterPro"/>
</dbReference>
<name>A0A2R5F1L6_9BACL</name>
<evidence type="ECO:0000256" key="5">
    <source>
        <dbReference type="ARBA" id="ARBA00022801"/>
    </source>
</evidence>
<dbReference type="PANTHER" id="PTHR31290:SF5">
    <property type="entry name" value="UV-DAMAGE ENDONUCLEASE"/>
    <property type="match status" value="1"/>
</dbReference>
<evidence type="ECO:0000256" key="2">
    <source>
        <dbReference type="ARBA" id="ARBA00022759"/>
    </source>
</evidence>
<accession>A0A2R5F1L6</accession>
<dbReference type="GO" id="GO:0009411">
    <property type="term" value="P:response to UV"/>
    <property type="evidence" value="ECO:0007669"/>
    <property type="project" value="InterPro"/>
</dbReference>
<keyword evidence="2 7" id="KW-0255">Endonuclease</keyword>
<reference evidence="7 8" key="1">
    <citation type="submission" date="2017-08" db="EMBL/GenBank/DDBJ databases">
        <title>Substantial Increase in Enzyme Production by Combined Drug-Resistance Mutations in Paenibacillus agaridevorans.</title>
        <authorList>
            <person name="Tanaka Y."/>
            <person name="Funane K."/>
            <person name="Hosaka T."/>
            <person name="Shiwa Y."/>
            <person name="Fujita N."/>
            <person name="Miyazaki T."/>
            <person name="Yoshikawa H."/>
            <person name="Murakami K."/>
            <person name="Kasahara K."/>
            <person name="Inaoka T."/>
            <person name="Hiraga Y."/>
            <person name="Ochi K."/>
        </authorList>
    </citation>
    <scope>NUCLEOTIDE SEQUENCE [LARGE SCALE GENOMIC DNA]</scope>
    <source>
        <strain evidence="7 8">T-3040</strain>
    </source>
</reference>
<dbReference type="NCBIfam" id="TIGR00629">
    <property type="entry name" value="uvde"/>
    <property type="match status" value="1"/>
</dbReference>